<keyword evidence="2" id="KW-1185">Reference proteome</keyword>
<sequence length="72" mass="8332">MGFGHPTISVRLRDELSQLVRRAFMETREVAEEGGDELSPYEHFSIYWSIRYCVEDALLEEARQAHASAWTS</sequence>
<evidence type="ECO:0000313" key="2">
    <source>
        <dbReference type="Proteomes" id="UP000077266"/>
    </source>
</evidence>
<dbReference type="Proteomes" id="UP000077266">
    <property type="component" value="Unassembled WGS sequence"/>
</dbReference>
<dbReference type="AlphaFoldDB" id="A0A165ECV3"/>
<proteinExistence type="predicted"/>
<dbReference type="InParanoid" id="A0A165ECV3"/>
<accession>A0A165ECV3</accession>
<evidence type="ECO:0000313" key="1">
    <source>
        <dbReference type="EMBL" id="KZV86627.1"/>
    </source>
</evidence>
<protein>
    <submittedName>
        <fullName evidence="1">Uncharacterized protein</fullName>
    </submittedName>
</protein>
<dbReference type="EMBL" id="KV426150">
    <property type="protein sequence ID" value="KZV86627.1"/>
    <property type="molecule type" value="Genomic_DNA"/>
</dbReference>
<organism evidence="1 2">
    <name type="scientific">Exidia glandulosa HHB12029</name>
    <dbReference type="NCBI Taxonomy" id="1314781"/>
    <lineage>
        <taxon>Eukaryota</taxon>
        <taxon>Fungi</taxon>
        <taxon>Dikarya</taxon>
        <taxon>Basidiomycota</taxon>
        <taxon>Agaricomycotina</taxon>
        <taxon>Agaricomycetes</taxon>
        <taxon>Auriculariales</taxon>
        <taxon>Exidiaceae</taxon>
        <taxon>Exidia</taxon>
    </lineage>
</organism>
<reference evidence="1 2" key="1">
    <citation type="journal article" date="2016" name="Mol. Biol. Evol.">
        <title>Comparative Genomics of Early-Diverging Mushroom-Forming Fungi Provides Insights into the Origins of Lignocellulose Decay Capabilities.</title>
        <authorList>
            <person name="Nagy L.G."/>
            <person name="Riley R."/>
            <person name="Tritt A."/>
            <person name="Adam C."/>
            <person name="Daum C."/>
            <person name="Floudas D."/>
            <person name="Sun H."/>
            <person name="Yadav J.S."/>
            <person name="Pangilinan J."/>
            <person name="Larsson K.H."/>
            <person name="Matsuura K."/>
            <person name="Barry K."/>
            <person name="Labutti K."/>
            <person name="Kuo R."/>
            <person name="Ohm R.A."/>
            <person name="Bhattacharya S.S."/>
            <person name="Shirouzu T."/>
            <person name="Yoshinaga Y."/>
            <person name="Martin F.M."/>
            <person name="Grigoriev I.V."/>
            <person name="Hibbett D.S."/>
        </authorList>
    </citation>
    <scope>NUCLEOTIDE SEQUENCE [LARGE SCALE GENOMIC DNA]</scope>
    <source>
        <strain evidence="1 2">HHB12029</strain>
    </source>
</reference>
<name>A0A165ECV3_EXIGL</name>
<gene>
    <name evidence="1" type="ORF">EXIGLDRAFT_840615</name>
</gene>